<dbReference type="EMBL" id="CAACVR010000004">
    <property type="protein sequence ID" value="VEU20457.1"/>
    <property type="molecule type" value="Genomic_DNA"/>
</dbReference>
<evidence type="ECO:0000256" key="7">
    <source>
        <dbReference type="ARBA" id="ARBA00023180"/>
    </source>
</evidence>
<evidence type="ECO:0000256" key="3">
    <source>
        <dbReference type="ARBA" id="ARBA00022512"/>
    </source>
</evidence>
<dbReference type="GO" id="GO:0042973">
    <property type="term" value="F:glucan endo-1,3-beta-D-glucosidase activity"/>
    <property type="evidence" value="ECO:0007669"/>
    <property type="project" value="TreeGrafter"/>
</dbReference>
<evidence type="ECO:0000256" key="8">
    <source>
        <dbReference type="ARBA" id="ARBA00023295"/>
    </source>
</evidence>
<dbReference type="GO" id="GO:0071555">
    <property type="term" value="P:cell wall organization"/>
    <property type="evidence" value="ECO:0007669"/>
    <property type="project" value="UniProtKB-KW"/>
</dbReference>
<evidence type="ECO:0000256" key="4">
    <source>
        <dbReference type="ARBA" id="ARBA00022525"/>
    </source>
</evidence>
<feature type="signal peptide" evidence="10">
    <location>
        <begin position="1"/>
        <end position="21"/>
    </location>
</feature>
<dbReference type="GO" id="GO:0009986">
    <property type="term" value="C:cell surface"/>
    <property type="evidence" value="ECO:0007669"/>
    <property type="project" value="TreeGrafter"/>
</dbReference>
<name>A0A448YHT3_BRENA</name>
<keyword evidence="9" id="KW-0961">Cell wall biogenesis/degradation</keyword>
<evidence type="ECO:0000256" key="1">
    <source>
        <dbReference type="ARBA" id="ARBA00004191"/>
    </source>
</evidence>
<protein>
    <submittedName>
        <fullName evidence="11">DEKNAAC101313</fullName>
    </submittedName>
</protein>
<evidence type="ECO:0000256" key="2">
    <source>
        <dbReference type="ARBA" id="ARBA00008773"/>
    </source>
</evidence>
<dbReference type="Proteomes" id="UP000290900">
    <property type="component" value="Unassembled WGS sequence"/>
</dbReference>
<comment type="subcellular location">
    <subcellularLocation>
        <location evidence="1">Secreted</location>
        <location evidence="1">Cell wall</location>
    </subcellularLocation>
</comment>
<reference evidence="11 12" key="1">
    <citation type="submission" date="2018-12" db="EMBL/GenBank/DDBJ databases">
        <authorList>
            <person name="Tiukova I."/>
            <person name="Dainat J."/>
        </authorList>
    </citation>
    <scope>NUCLEOTIDE SEQUENCE [LARGE SCALE GENOMIC DNA]</scope>
</reference>
<accession>A0A448YHT3</accession>
<evidence type="ECO:0000313" key="12">
    <source>
        <dbReference type="Proteomes" id="UP000290900"/>
    </source>
</evidence>
<evidence type="ECO:0000256" key="10">
    <source>
        <dbReference type="SAM" id="SignalP"/>
    </source>
</evidence>
<feature type="chain" id="PRO_5019436769" evidence="10">
    <location>
        <begin position="22"/>
        <end position="289"/>
    </location>
</feature>
<dbReference type="STRING" id="13370.A0A448YHT3"/>
<dbReference type="FunFam" id="3.20.20.80:FF:000111">
    <property type="entry name" value="Soluble cell wall protein"/>
    <property type="match status" value="1"/>
</dbReference>
<dbReference type="PANTHER" id="PTHR16631">
    <property type="entry name" value="GLUCAN 1,3-BETA-GLUCOSIDASE"/>
    <property type="match status" value="1"/>
</dbReference>
<gene>
    <name evidence="11" type="ORF">BRENAR_LOCUS1192</name>
</gene>
<dbReference type="PANTHER" id="PTHR16631:SF14">
    <property type="entry name" value="FAMILY 17 GLUCOSIDASE SCW10-RELATED"/>
    <property type="match status" value="1"/>
</dbReference>
<keyword evidence="4" id="KW-0964">Secreted</keyword>
<dbReference type="InParanoid" id="A0A448YHT3"/>
<dbReference type="Gene3D" id="3.20.20.80">
    <property type="entry name" value="Glycosidases"/>
    <property type="match status" value="2"/>
</dbReference>
<dbReference type="OrthoDB" id="941679at2759"/>
<dbReference type="SUPFAM" id="SSF51445">
    <property type="entry name" value="(Trans)glycosidases"/>
    <property type="match status" value="1"/>
</dbReference>
<dbReference type="AlphaFoldDB" id="A0A448YHT3"/>
<dbReference type="FunCoup" id="A0A448YHT3">
    <property type="interactions" value="132"/>
</dbReference>
<evidence type="ECO:0000313" key="11">
    <source>
        <dbReference type="EMBL" id="VEU20457.1"/>
    </source>
</evidence>
<evidence type="ECO:0000256" key="6">
    <source>
        <dbReference type="ARBA" id="ARBA00022801"/>
    </source>
</evidence>
<keyword evidence="7" id="KW-0325">Glycoprotein</keyword>
<proteinExistence type="inferred from homology"/>
<sequence>MVFSNILNAVAVSLLAVSAIASPLPQAHHMHKRADATVGTRGITYSPYTSTGDCKSTEEVASDLAQLADYDLIRLYGVDCNQVGNVLQGKAANQTLFLGIFYVNDIEGGVQTIADAIQQYGSWDDVDTVSVGNELVNDGEATVAQIGQYIDTARAALTGAGYTGPVVSVDTHVAIIANPGLCALSDYIAFNAHAYFDGNVVASDAGKWLLGNIQEVSSICGGKRTAVVESGWPTQGSVNGLAVPSKENQQAALSSIAGACGNDTIAFTAFDDLWKAPGPQGVEQYWGIY</sequence>
<evidence type="ECO:0000256" key="9">
    <source>
        <dbReference type="ARBA" id="ARBA00023316"/>
    </source>
</evidence>
<dbReference type="GO" id="GO:0009277">
    <property type="term" value="C:fungal-type cell wall"/>
    <property type="evidence" value="ECO:0007669"/>
    <property type="project" value="UniProtKB-ARBA"/>
</dbReference>
<dbReference type="InterPro" id="IPR017853">
    <property type="entry name" value="GH"/>
</dbReference>
<keyword evidence="12" id="KW-1185">Reference proteome</keyword>
<dbReference type="GO" id="GO:0005576">
    <property type="term" value="C:extracellular region"/>
    <property type="evidence" value="ECO:0007669"/>
    <property type="project" value="TreeGrafter"/>
</dbReference>
<keyword evidence="5 10" id="KW-0732">Signal</keyword>
<evidence type="ECO:0000256" key="5">
    <source>
        <dbReference type="ARBA" id="ARBA00022729"/>
    </source>
</evidence>
<comment type="similarity">
    <text evidence="2">Belongs to the glycosyl hydrolase 17 family.</text>
</comment>
<organism evidence="11 12">
    <name type="scientific">Brettanomyces naardenensis</name>
    <name type="common">Yeast</name>
    <dbReference type="NCBI Taxonomy" id="13370"/>
    <lineage>
        <taxon>Eukaryota</taxon>
        <taxon>Fungi</taxon>
        <taxon>Dikarya</taxon>
        <taxon>Ascomycota</taxon>
        <taxon>Saccharomycotina</taxon>
        <taxon>Pichiomycetes</taxon>
        <taxon>Pichiales</taxon>
        <taxon>Pichiaceae</taxon>
        <taxon>Brettanomyces</taxon>
    </lineage>
</organism>
<keyword evidence="6" id="KW-0378">Hydrolase</keyword>
<dbReference type="InterPro" id="IPR050732">
    <property type="entry name" value="Beta-glucan_modifiers"/>
</dbReference>
<keyword evidence="8" id="KW-0326">Glycosidase</keyword>
<keyword evidence="3" id="KW-0134">Cell wall</keyword>